<feature type="compositionally biased region" description="Basic residues" evidence="1">
    <location>
        <begin position="17"/>
        <end position="27"/>
    </location>
</feature>
<feature type="compositionally biased region" description="Basic and acidic residues" evidence="1">
    <location>
        <begin position="28"/>
        <end position="39"/>
    </location>
</feature>
<dbReference type="AlphaFoldDB" id="A0A834T2F9"/>
<feature type="region of interest" description="Disordered" evidence="1">
    <location>
        <begin position="1"/>
        <end position="39"/>
    </location>
</feature>
<proteinExistence type="predicted"/>
<sequence length="39" mass="4666">MIKHEERLPRVGGRLRQVSKRPTWRHGHMGEGRPHKLKL</sequence>
<evidence type="ECO:0000313" key="2">
    <source>
        <dbReference type="EMBL" id="KAF7814315.1"/>
    </source>
</evidence>
<accession>A0A834T2F9</accession>
<dbReference type="Proteomes" id="UP000634136">
    <property type="component" value="Unassembled WGS sequence"/>
</dbReference>
<name>A0A834T2F9_9FABA</name>
<organism evidence="2 3">
    <name type="scientific">Senna tora</name>
    <dbReference type="NCBI Taxonomy" id="362788"/>
    <lineage>
        <taxon>Eukaryota</taxon>
        <taxon>Viridiplantae</taxon>
        <taxon>Streptophyta</taxon>
        <taxon>Embryophyta</taxon>
        <taxon>Tracheophyta</taxon>
        <taxon>Spermatophyta</taxon>
        <taxon>Magnoliopsida</taxon>
        <taxon>eudicotyledons</taxon>
        <taxon>Gunneridae</taxon>
        <taxon>Pentapetalae</taxon>
        <taxon>rosids</taxon>
        <taxon>fabids</taxon>
        <taxon>Fabales</taxon>
        <taxon>Fabaceae</taxon>
        <taxon>Caesalpinioideae</taxon>
        <taxon>Cassia clade</taxon>
        <taxon>Senna</taxon>
    </lineage>
</organism>
<reference evidence="2" key="1">
    <citation type="submission" date="2020-09" db="EMBL/GenBank/DDBJ databases">
        <title>Genome-Enabled Discovery of Anthraquinone Biosynthesis in Senna tora.</title>
        <authorList>
            <person name="Kang S.-H."/>
            <person name="Pandey R.P."/>
            <person name="Lee C.-M."/>
            <person name="Sim J.-S."/>
            <person name="Jeong J.-T."/>
            <person name="Choi B.-S."/>
            <person name="Jung M."/>
            <person name="Ginzburg D."/>
            <person name="Zhao K."/>
            <person name="Won S.Y."/>
            <person name="Oh T.-J."/>
            <person name="Yu Y."/>
            <person name="Kim N.-H."/>
            <person name="Lee O.R."/>
            <person name="Lee T.-H."/>
            <person name="Bashyal P."/>
            <person name="Kim T.-S."/>
            <person name="Lee W.-H."/>
            <person name="Kawkins C."/>
            <person name="Kim C.-K."/>
            <person name="Kim J.S."/>
            <person name="Ahn B.O."/>
            <person name="Rhee S.Y."/>
            <person name="Sohng J.K."/>
        </authorList>
    </citation>
    <scope>NUCLEOTIDE SEQUENCE</scope>
    <source>
        <tissue evidence="2">Leaf</tissue>
    </source>
</reference>
<evidence type="ECO:0000256" key="1">
    <source>
        <dbReference type="SAM" id="MobiDB-lite"/>
    </source>
</evidence>
<evidence type="ECO:0000313" key="3">
    <source>
        <dbReference type="Proteomes" id="UP000634136"/>
    </source>
</evidence>
<comment type="caution">
    <text evidence="2">The sequence shown here is derived from an EMBL/GenBank/DDBJ whole genome shotgun (WGS) entry which is preliminary data.</text>
</comment>
<gene>
    <name evidence="2" type="ORF">G2W53_028284</name>
</gene>
<keyword evidence="3" id="KW-1185">Reference proteome</keyword>
<protein>
    <submittedName>
        <fullName evidence="2">Uncharacterized protein</fullName>
    </submittedName>
</protein>
<dbReference type="EMBL" id="JAAIUW010000009">
    <property type="protein sequence ID" value="KAF7814315.1"/>
    <property type="molecule type" value="Genomic_DNA"/>
</dbReference>